<dbReference type="EMBL" id="LGRX02031857">
    <property type="protein sequence ID" value="KAK3244441.1"/>
    <property type="molecule type" value="Genomic_DNA"/>
</dbReference>
<dbReference type="AlphaFoldDB" id="A0AAE0BX57"/>
<evidence type="ECO:0000313" key="2">
    <source>
        <dbReference type="Proteomes" id="UP001190700"/>
    </source>
</evidence>
<keyword evidence="2" id="KW-1185">Reference proteome</keyword>
<accession>A0AAE0BX57</accession>
<proteinExistence type="predicted"/>
<organism evidence="1 2">
    <name type="scientific">Cymbomonas tetramitiformis</name>
    <dbReference type="NCBI Taxonomy" id="36881"/>
    <lineage>
        <taxon>Eukaryota</taxon>
        <taxon>Viridiplantae</taxon>
        <taxon>Chlorophyta</taxon>
        <taxon>Pyramimonadophyceae</taxon>
        <taxon>Pyramimonadales</taxon>
        <taxon>Pyramimonadaceae</taxon>
        <taxon>Cymbomonas</taxon>
    </lineage>
</organism>
<evidence type="ECO:0000313" key="1">
    <source>
        <dbReference type="EMBL" id="KAK3244441.1"/>
    </source>
</evidence>
<reference evidence="1 2" key="1">
    <citation type="journal article" date="2015" name="Genome Biol. Evol.">
        <title>Comparative Genomics of a Bacterivorous Green Alga Reveals Evolutionary Causalities and Consequences of Phago-Mixotrophic Mode of Nutrition.</title>
        <authorList>
            <person name="Burns J.A."/>
            <person name="Paasch A."/>
            <person name="Narechania A."/>
            <person name="Kim E."/>
        </authorList>
    </citation>
    <scope>NUCLEOTIDE SEQUENCE [LARGE SCALE GENOMIC DNA]</scope>
    <source>
        <strain evidence="1 2">PLY_AMNH</strain>
    </source>
</reference>
<sequence>MTLFPIVKALLARLHREAGQSEIWVDGVGPNPPEGFVTFAGGSEAVSPMVQGPHRAEERQRQMLTVLVDPMKRRFNQTQNGIWLVLGPTTIIPKPIATAVQAGAIRKAFLAVGRTVRAAEALAADGVGESAGGRGTVAFFLGRGGRFPTEEDTAGTAIPGTDQCEEGREGGRHVARVFPQTRRQYRASDGHIVR</sequence>
<name>A0AAE0BX57_9CHLO</name>
<comment type="caution">
    <text evidence="1">The sequence shown here is derived from an EMBL/GenBank/DDBJ whole genome shotgun (WGS) entry which is preliminary data.</text>
</comment>
<gene>
    <name evidence="1" type="ORF">CYMTET_45943</name>
</gene>
<protein>
    <submittedName>
        <fullName evidence="1">Uncharacterized protein</fullName>
    </submittedName>
</protein>
<dbReference type="Proteomes" id="UP001190700">
    <property type="component" value="Unassembled WGS sequence"/>
</dbReference>